<keyword evidence="9 13" id="KW-0745">Spermidine biosynthesis</keyword>
<dbReference type="Pfam" id="PF17810">
    <property type="entry name" value="Arg_decarb_HB"/>
    <property type="match status" value="1"/>
</dbReference>
<feature type="modified residue" description="N6-(pyridoxal phosphate)lysine" evidence="13 14">
    <location>
        <position position="135"/>
    </location>
</feature>
<dbReference type="InterPro" id="IPR002985">
    <property type="entry name" value="Arg_decrbxlase"/>
</dbReference>
<dbReference type="PANTHER" id="PTHR43295:SF9">
    <property type="entry name" value="BIOSYNTHETIC ARGININE DECARBOXYLASE"/>
    <property type="match status" value="1"/>
</dbReference>
<protein>
    <recommendedName>
        <fullName evidence="13">Biosynthetic arginine decarboxylase</fullName>
        <shortName evidence="13">ADC</shortName>
        <ecNumber evidence="13">4.1.1.19</ecNumber>
    </recommendedName>
</protein>
<evidence type="ECO:0000256" key="14">
    <source>
        <dbReference type="PIRSR" id="PIRSR001336-50"/>
    </source>
</evidence>
<dbReference type="Proteomes" id="UP000003835">
    <property type="component" value="Unassembled WGS sequence"/>
</dbReference>
<proteinExistence type="inferred from homology"/>
<feature type="domain" description="Arginine decarboxylase helical bundle" evidence="18">
    <location>
        <begin position="403"/>
        <end position="482"/>
    </location>
</feature>
<evidence type="ECO:0000256" key="8">
    <source>
        <dbReference type="ARBA" id="ARBA00022898"/>
    </source>
</evidence>
<feature type="domain" description="Orn/DAP/Arg decarboxylase 2 N-terminal" evidence="17">
    <location>
        <begin position="123"/>
        <end position="376"/>
    </location>
</feature>
<gene>
    <name evidence="13" type="primary">speA</name>
    <name evidence="20" type="ORF">MC7420_2320</name>
</gene>
<dbReference type="InterPro" id="IPR041128">
    <property type="entry name" value="Arg_decarbox_C"/>
</dbReference>
<evidence type="ECO:0000313" key="21">
    <source>
        <dbReference type="Proteomes" id="UP000003835"/>
    </source>
</evidence>
<evidence type="ECO:0000259" key="18">
    <source>
        <dbReference type="Pfam" id="PF17810"/>
    </source>
</evidence>
<dbReference type="CDD" id="cd06830">
    <property type="entry name" value="PLPDE_III_ADC"/>
    <property type="match status" value="1"/>
</dbReference>
<feature type="domain" description="Arginine decarboxylase C-terminal helical" evidence="19">
    <location>
        <begin position="644"/>
        <end position="697"/>
    </location>
</feature>
<dbReference type="GO" id="GO:0008295">
    <property type="term" value="P:spermidine biosynthetic process"/>
    <property type="evidence" value="ECO:0007669"/>
    <property type="project" value="UniProtKB-UniRule"/>
</dbReference>
<comment type="cofactor">
    <cofactor evidence="2 13">
        <name>Mg(2+)</name>
        <dbReference type="ChEBI" id="CHEBI:18420"/>
    </cofactor>
</comment>
<dbReference type="HAMAP" id="MF_01417">
    <property type="entry name" value="SpeA"/>
    <property type="match status" value="1"/>
</dbReference>
<evidence type="ECO:0000256" key="10">
    <source>
        <dbReference type="ARBA" id="ARBA00023115"/>
    </source>
</evidence>
<dbReference type="InterPro" id="IPR000183">
    <property type="entry name" value="Orn/DAP/Arg_de-COase"/>
</dbReference>
<evidence type="ECO:0000256" key="1">
    <source>
        <dbReference type="ARBA" id="ARBA00001933"/>
    </source>
</evidence>
<dbReference type="GO" id="GO:0033388">
    <property type="term" value="P:putrescine biosynthetic process from arginine"/>
    <property type="evidence" value="ECO:0007669"/>
    <property type="project" value="UniProtKB-ARBA"/>
</dbReference>
<dbReference type="NCBIfam" id="TIGR01273">
    <property type="entry name" value="speA"/>
    <property type="match status" value="1"/>
</dbReference>
<dbReference type="InterPro" id="IPR029066">
    <property type="entry name" value="PLP-binding_barrel"/>
</dbReference>
<evidence type="ECO:0000256" key="4">
    <source>
        <dbReference type="ARBA" id="ARBA00008357"/>
    </source>
</evidence>
<keyword evidence="11 13" id="KW-0456">Lyase</keyword>
<evidence type="ECO:0000256" key="12">
    <source>
        <dbReference type="ARBA" id="ARBA00049309"/>
    </source>
</evidence>
<feature type="active site" description="Proton donor" evidence="15">
    <location>
        <position position="533"/>
    </location>
</feature>
<dbReference type="Gene3D" id="1.20.58.930">
    <property type="match status" value="1"/>
</dbReference>
<evidence type="ECO:0000256" key="16">
    <source>
        <dbReference type="SAM" id="MobiDB-lite"/>
    </source>
</evidence>
<comment type="function">
    <text evidence="3 13">Catalyzes the biosynthesis of agmatine from arginine.</text>
</comment>
<keyword evidence="7 13" id="KW-0460">Magnesium</keyword>
<comment type="similarity">
    <text evidence="4 13">Belongs to the Orn/Lys/Arg decarboxylase class-II family. SpeA subfamily.</text>
</comment>
<evidence type="ECO:0000259" key="19">
    <source>
        <dbReference type="Pfam" id="PF17944"/>
    </source>
</evidence>
<dbReference type="OrthoDB" id="9802658at2"/>
<evidence type="ECO:0000256" key="6">
    <source>
        <dbReference type="ARBA" id="ARBA00022793"/>
    </source>
</evidence>
<dbReference type="Pfam" id="PF02784">
    <property type="entry name" value="Orn_Arg_deC_N"/>
    <property type="match status" value="1"/>
</dbReference>
<dbReference type="Gene3D" id="1.10.287.3440">
    <property type="match status" value="1"/>
</dbReference>
<evidence type="ECO:0000256" key="3">
    <source>
        <dbReference type="ARBA" id="ARBA00002257"/>
    </source>
</evidence>
<evidence type="ECO:0000313" key="20">
    <source>
        <dbReference type="EMBL" id="EDX75316.1"/>
    </source>
</evidence>
<dbReference type="InterPro" id="IPR022653">
    <property type="entry name" value="De-COase2_pyr-phos_BS"/>
</dbReference>
<dbReference type="InterPro" id="IPR040634">
    <property type="entry name" value="Arg_decarb_HB"/>
</dbReference>
<dbReference type="eggNOG" id="COG1166">
    <property type="taxonomic scope" value="Bacteria"/>
</dbReference>
<feature type="region of interest" description="Disordered" evidence="16">
    <location>
        <begin position="563"/>
        <end position="591"/>
    </location>
</feature>
<feature type="binding site" evidence="13">
    <location>
        <begin position="317"/>
        <end position="327"/>
    </location>
    <ligand>
        <name>substrate</name>
    </ligand>
</feature>
<reference evidence="20 21" key="1">
    <citation type="submission" date="2008-07" db="EMBL/GenBank/DDBJ databases">
        <authorList>
            <person name="Tandeau de Marsac N."/>
            <person name="Ferriera S."/>
            <person name="Johnson J."/>
            <person name="Kravitz S."/>
            <person name="Beeson K."/>
            <person name="Sutton G."/>
            <person name="Rogers Y.-H."/>
            <person name="Friedman R."/>
            <person name="Frazier M."/>
            <person name="Venter J.C."/>
        </authorList>
    </citation>
    <scope>NUCLEOTIDE SEQUENCE [LARGE SCALE GENOMIC DNA]</scope>
    <source>
        <strain evidence="20 21">PCC 7420</strain>
    </source>
</reference>
<feature type="region of interest" description="Disordered" evidence="16">
    <location>
        <begin position="1"/>
        <end position="36"/>
    </location>
</feature>
<feature type="compositionally biased region" description="Polar residues" evidence="16">
    <location>
        <begin position="578"/>
        <end position="591"/>
    </location>
</feature>
<keyword evidence="5 13" id="KW-0479">Metal-binding</keyword>
<dbReference type="STRING" id="118168.MC7420_2320"/>
<evidence type="ECO:0000256" key="7">
    <source>
        <dbReference type="ARBA" id="ARBA00022842"/>
    </source>
</evidence>
<name>B4VSF6_9CYAN</name>
<evidence type="ECO:0000256" key="13">
    <source>
        <dbReference type="HAMAP-Rule" id="MF_01417"/>
    </source>
</evidence>
<dbReference type="Pfam" id="PF17944">
    <property type="entry name" value="Arg_decarbox_C"/>
    <property type="match status" value="1"/>
</dbReference>
<comment type="pathway">
    <text evidence="13">Amine and polyamine biosynthesis; agmatine biosynthesis; agmatine from L-arginine: step 1/1.</text>
</comment>
<feature type="compositionally biased region" description="Basic and acidic residues" evidence="16">
    <location>
        <begin position="12"/>
        <end position="25"/>
    </location>
</feature>
<dbReference type="InterPro" id="IPR022644">
    <property type="entry name" value="De-COase2_N"/>
</dbReference>
<dbReference type="PANTHER" id="PTHR43295">
    <property type="entry name" value="ARGININE DECARBOXYLASE"/>
    <property type="match status" value="1"/>
</dbReference>
<dbReference type="FunFam" id="3.20.20.10:FF:000001">
    <property type="entry name" value="Biosynthetic arginine decarboxylase"/>
    <property type="match status" value="1"/>
</dbReference>
<dbReference type="RefSeq" id="WP_006101594.1">
    <property type="nucleotide sequence ID" value="NZ_DS989850.1"/>
</dbReference>
<keyword evidence="21" id="KW-1185">Reference proteome</keyword>
<comment type="cofactor">
    <cofactor evidence="1 13 14">
        <name>pyridoxal 5'-phosphate</name>
        <dbReference type="ChEBI" id="CHEBI:597326"/>
    </cofactor>
</comment>
<dbReference type="PROSITE" id="PS00878">
    <property type="entry name" value="ODR_DC_2_1"/>
    <property type="match status" value="1"/>
</dbReference>
<dbReference type="SUPFAM" id="SSF51419">
    <property type="entry name" value="PLP-binding barrel"/>
    <property type="match status" value="1"/>
</dbReference>
<dbReference type="AlphaFoldDB" id="B4VSF6"/>
<evidence type="ECO:0000256" key="15">
    <source>
        <dbReference type="PIRSR" id="PIRSR600183-50"/>
    </source>
</evidence>
<keyword evidence="10 13" id="KW-0620">Polyamine biosynthesis</keyword>
<dbReference type="PRINTS" id="PR01179">
    <property type="entry name" value="ODADCRBXLASE"/>
</dbReference>
<dbReference type="PIRSF" id="PIRSF001336">
    <property type="entry name" value="Arg_decrbxlase"/>
    <property type="match status" value="1"/>
</dbReference>
<comment type="catalytic activity">
    <reaction evidence="12 13">
        <text>L-arginine + H(+) = agmatine + CO2</text>
        <dbReference type="Rhea" id="RHEA:17641"/>
        <dbReference type="ChEBI" id="CHEBI:15378"/>
        <dbReference type="ChEBI" id="CHEBI:16526"/>
        <dbReference type="ChEBI" id="CHEBI:32682"/>
        <dbReference type="ChEBI" id="CHEBI:58145"/>
        <dbReference type="EC" id="4.1.1.19"/>
    </reaction>
</comment>
<evidence type="ECO:0000256" key="5">
    <source>
        <dbReference type="ARBA" id="ARBA00022723"/>
    </source>
</evidence>
<dbReference type="InterPro" id="IPR009006">
    <property type="entry name" value="Ala_racemase/Decarboxylase_C"/>
</dbReference>
<evidence type="ECO:0000256" key="9">
    <source>
        <dbReference type="ARBA" id="ARBA00023066"/>
    </source>
</evidence>
<evidence type="ECO:0000256" key="2">
    <source>
        <dbReference type="ARBA" id="ARBA00001946"/>
    </source>
</evidence>
<accession>B4VSF6</accession>
<dbReference type="GO" id="GO:0008792">
    <property type="term" value="F:arginine decarboxylase activity"/>
    <property type="evidence" value="ECO:0007669"/>
    <property type="project" value="UniProtKB-UniRule"/>
</dbReference>
<organism evidence="20 21">
    <name type="scientific">Coleofasciculus chthonoplastes PCC 7420</name>
    <dbReference type="NCBI Taxonomy" id="118168"/>
    <lineage>
        <taxon>Bacteria</taxon>
        <taxon>Bacillati</taxon>
        <taxon>Cyanobacteriota</taxon>
        <taxon>Cyanophyceae</taxon>
        <taxon>Coleofasciculales</taxon>
        <taxon>Coleofasciculaceae</taxon>
        <taxon>Coleofasciculus</taxon>
    </lineage>
</organism>
<dbReference type="PRINTS" id="PR01180">
    <property type="entry name" value="ARGDCRBXLASE"/>
</dbReference>
<dbReference type="GO" id="GO:0046872">
    <property type="term" value="F:metal ion binding"/>
    <property type="evidence" value="ECO:0007669"/>
    <property type="project" value="UniProtKB-KW"/>
</dbReference>
<dbReference type="Gene3D" id="2.40.37.10">
    <property type="entry name" value="Lyase, Ornithine Decarboxylase, Chain A, domain 1"/>
    <property type="match status" value="2"/>
</dbReference>
<keyword evidence="6 13" id="KW-0210">Decarboxylase</keyword>
<dbReference type="UniPathway" id="UPA00186">
    <property type="reaction ID" value="UER00284"/>
</dbReference>
<dbReference type="EMBL" id="DS989850">
    <property type="protein sequence ID" value="EDX75316.1"/>
    <property type="molecule type" value="Genomic_DNA"/>
</dbReference>
<dbReference type="HOGENOM" id="CLU_027243_1_0_3"/>
<dbReference type="EC" id="4.1.1.19" evidence="13"/>
<keyword evidence="8 13" id="KW-0663">Pyridoxal phosphate</keyword>
<dbReference type="FunFam" id="1.20.58.930:FF:000002">
    <property type="entry name" value="Biosynthetic arginine decarboxylase"/>
    <property type="match status" value="1"/>
</dbReference>
<dbReference type="GO" id="GO:0006527">
    <property type="term" value="P:L-arginine catabolic process"/>
    <property type="evidence" value="ECO:0007669"/>
    <property type="project" value="InterPro"/>
</dbReference>
<dbReference type="NCBIfam" id="NF003763">
    <property type="entry name" value="PRK05354.1"/>
    <property type="match status" value="1"/>
</dbReference>
<dbReference type="Gene3D" id="3.20.20.10">
    <property type="entry name" value="Alanine racemase"/>
    <property type="match status" value="1"/>
</dbReference>
<feature type="compositionally biased region" description="Polar residues" evidence="16">
    <location>
        <begin position="1"/>
        <end position="11"/>
    </location>
</feature>
<sequence length="699" mass="78406">MTGELTSTISIREQKQQPHHPDIPAHTRLPHGRSSRPTWTIEESEKLYRIQGWGEPYFSINAVGHVTVSPKGDRGGSLDLFELVEALKGRNLELPLLIRFSDILADRIERLNACFAKAIARYNYPGRYQGVYPVKCNQHRHLVEELVQVGHPYQFGLEAGSKPELMIALATLKTDGALLICNGHKDREYIETALLSMRLGQKPIIVIEQLEEVQLVIDISAKLGIEPIVGVRAKLSTKGSGRWGESTGDRAKFGLTLPEILSGVNQLRDAGLLNALQLLHFHIGSQTSAISVIKDAIREASQIYVELRALGANMNYLDVGGGLAIDYDGSKTNFHASKNYNMQNYANDIVAEVKEACEARQIPAPVLISESGRAIASHQSVLIFDVLNTSDVLSGEPAPAHQNEHLIIRNLWETYGNITVENYQEAYHDAIQFNEEAKSLFNLGYLSLTQRARAEQLYWACCEKILNIVRTQDYVPDDLEDIEKIMASIYYVNLSVFQSVPDSWAMNQLFPIMPIHRLNEEPTCRGILADLTCDSDGKINQFIDLRDVKSVLELHPLRKAKVQENQGSGGEFTDKDTQSTVLEESGTTSHPQTREPYYLGLFLVGAYQEIMGNLHNLFGNTNTVHIRLAPRGYEIEHLVKGDTITEVLSYVQYDAEDLVESIRRRTEQALRDNSITLAESQRLLQNYQKSLSSYTYLSS</sequence>
<evidence type="ECO:0000259" key="17">
    <source>
        <dbReference type="Pfam" id="PF02784"/>
    </source>
</evidence>
<evidence type="ECO:0000256" key="11">
    <source>
        <dbReference type="ARBA" id="ARBA00023239"/>
    </source>
</evidence>